<dbReference type="Proteomes" id="UP000297900">
    <property type="component" value="Unassembled WGS sequence"/>
</dbReference>
<dbReference type="EMBL" id="SOMN01000010">
    <property type="protein sequence ID" value="TFE27180.1"/>
    <property type="molecule type" value="Genomic_DNA"/>
</dbReference>
<evidence type="ECO:0000313" key="2">
    <source>
        <dbReference type="Proteomes" id="UP000297900"/>
    </source>
</evidence>
<evidence type="ECO:0000313" key="1">
    <source>
        <dbReference type="EMBL" id="TFE27180.1"/>
    </source>
</evidence>
<protein>
    <submittedName>
        <fullName evidence="1">Glycosyltransferase</fullName>
    </submittedName>
</protein>
<sequence length="377" mass="43324">MQVVFRNTFYEPTGFGNSARQIAYKMEDAGIDVKIEALGTVYNCLDDAELQRLHAMENKPLQQEQVLLTIEVNRHPHERSRFKKALSCTMWETSKVPEEMIHGINQFDGLIIPSEFNRQSFLDGGARIPLFIAPYGVDSDLYSPEGPRDRLGESEHFFIFLSVFGWSERKAPQILLNAYLEEFHTDEPVLLMIKTFGNDVDTFPLEWYEEAINDITNRRDLPRVRLLTKTMTPHQMAALYRGADCFVLPTRGEGVGLPILESMACQKPVIATGWSSHVEFLNPSNGYLIPYRLLPAKPLHYTNLYKSDQIWADADAGSLQLLMRRVYSQRQEARVKAIHARETARKWNWDRTAQAFIEAIELTVGGKVTTRDLERRR</sequence>
<name>A0A4Y8LZK3_9BACL</name>
<comment type="caution">
    <text evidence="1">The sequence shown here is derived from an EMBL/GenBank/DDBJ whole genome shotgun (WGS) entry which is preliminary data.</text>
</comment>
<dbReference type="PANTHER" id="PTHR46656:SF3">
    <property type="entry name" value="PUTATIVE-RELATED"/>
    <property type="match status" value="1"/>
</dbReference>
<keyword evidence="1" id="KW-0808">Transferase</keyword>
<dbReference type="GO" id="GO:0016740">
    <property type="term" value="F:transferase activity"/>
    <property type="evidence" value="ECO:0007669"/>
    <property type="project" value="UniProtKB-KW"/>
</dbReference>
<organism evidence="1 2">
    <name type="scientific">Cohnella luojiensis</name>
    <dbReference type="NCBI Taxonomy" id="652876"/>
    <lineage>
        <taxon>Bacteria</taxon>
        <taxon>Bacillati</taxon>
        <taxon>Bacillota</taxon>
        <taxon>Bacilli</taxon>
        <taxon>Bacillales</taxon>
        <taxon>Paenibacillaceae</taxon>
        <taxon>Cohnella</taxon>
    </lineage>
</organism>
<dbReference type="RefSeq" id="WP_135152005.1">
    <property type="nucleotide sequence ID" value="NZ_SOMN01000010.1"/>
</dbReference>
<keyword evidence="2" id="KW-1185">Reference proteome</keyword>
<reference evidence="1 2" key="1">
    <citation type="submission" date="2019-03" db="EMBL/GenBank/DDBJ databases">
        <title>Cohnella endophytica sp. nov., a novel endophytic bacterium isolated from bark of Sonneratia apetala.</title>
        <authorList>
            <person name="Tuo L."/>
        </authorList>
    </citation>
    <scope>NUCLEOTIDE SEQUENCE [LARGE SCALE GENOMIC DNA]</scope>
    <source>
        <strain evidence="1 2">CCTCC AB 208254</strain>
    </source>
</reference>
<gene>
    <name evidence="1" type="ORF">E2980_09755</name>
</gene>
<dbReference type="AlphaFoldDB" id="A0A4Y8LZK3"/>
<dbReference type="PANTHER" id="PTHR46656">
    <property type="entry name" value="PUTATIVE-RELATED"/>
    <property type="match status" value="1"/>
</dbReference>
<dbReference type="SUPFAM" id="SSF53756">
    <property type="entry name" value="UDP-Glycosyltransferase/glycogen phosphorylase"/>
    <property type="match status" value="1"/>
</dbReference>
<proteinExistence type="predicted"/>
<dbReference type="Pfam" id="PF13692">
    <property type="entry name" value="Glyco_trans_1_4"/>
    <property type="match status" value="1"/>
</dbReference>
<dbReference type="Gene3D" id="3.40.50.2000">
    <property type="entry name" value="Glycogen Phosphorylase B"/>
    <property type="match status" value="1"/>
</dbReference>
<accession>A0A4Y8LZK3</accession>
<dbReference type="OrthoDB" id="440232at2"/>